<dbReference type="GeneID" id="1732966"/>
<reference evidence="2 3" key="15">
    <citation type="journal article" date="2001" name="Virology">
        <title>Analysis of the first complete DNA sequence of an invertebrate iridovirus: coding strategy of the genome of Chilo iridescent virus.</title>
        <authorList>
            <person name="Jakob N.J."/>
            <person name="Muller K."/>
            <person name="Bahr U."/>
            <person name="Darai G."/>
        </authorList>
    </citation>
    <scope>NUCLEOTIDE SEQUENCE [LARGE SCALE GENOMIC DNA]</scope>
</reference>
<reference evidence="2 3" key="6">
    <citation type="journal article" date="1992" name="Virus Genes">
        <title>Characterization of the third origin of DNA replication of the genome of insect iridescent virus type 6.</title>
        <authorList>
            <person name="Sonntag K.C."/>
            <person name="Darai G."/>
        </authorList>
    </citation>
    <scope>NUCLEOTIDE SEQUENCE [LARGE SCALE GENOMIC DNA]</scope>
</reference>
<name>Q91G14_IIV6</name>
<reference evidence="2 3" key="9">
    <citation type="journal article" date="1994" name="J. Gen. Virol.">
        <title>Insect iridescent virus type 6 encodes a polypeptide related to the largest subunit of eukaryotic RNA polymerase II.</title>
        <authorList>
            <person name="Schnitzler P."/>
            <person name="Sonntag K.C."/>
            <person name="Muller M."/>
            <person name="Janssen W."/>
            <person name="Bugert J.J."/>
            <person name="Koonin E.V."/>
            <person name="Darai G."/>
        </authorList>
    </citation>
    <scope>NUCLEOTIDE SEQUENCE [LARGE SCALE GENOMIC DNA]</scope>
</reference>
<dbReference type="RefSeq" id="NP_149572.1">
    <property type="nucleotide sequence ID" value="NC_003038.1"/>
</dbReference>
<dbReference type="Proteomes" id="UP000001359">
    <property type="component" value="Segment"/>
</dbReference>
<organismHost>
    <name type="scientific">Gryllus bimaculatus</name>
    <name type="common">Two-spotted cricket</name>
    <dbReference type="NCBI Taxonomy" id="6999"/>
</organismHost>
<organism evidence="2 3">
    <name type="scientific">Invertebrate iridescent virus 6</name>
    <name type="common">IIV-6</name>
    <name type="synonym">Chilo iridescent virus</name>
    <dbReference type="NCBI Taxonomy" id="176652"/>
    <lineage>
        <taxon>Viruses</taxon>
        <taxon>Varidnaviria</taxon>
        <taxon>Bamfordvirae</taxon>
        <taxon>Nucleocytoviricota</taxon>
        <taxon>Megaviricetes</taxon>
        <taxon>Pimascovirales</taxon>
        <taxon>Pimascovirales incertae sedis</taxon>
        <taxon>Iridoviridae</taxon>
        <taxon>Betairidovirinae</taxon>
        <taxon>Iridovirus</taxon>
        <taxon>Iridovirus chilo1</taxon>
    </lineage>
</organism>
<dbReference type="KEGG" id="vg:1732966"/>
<reference evidence="2 3" key="8">
    <citation type="journal article" date="1994" name="Intervirology">
        <title>Identification of the primary structure and the coding capacity of the genome of insect iridescent virus type 6 between the genome coordinates 0.310 and 0.347 (7990 bp).</title>
        <authorList>
            <person name="Sonntag K.C."/>
            <person name="Schnitzler P."/>
            <person name="Janssen W."/>
            <person name="Darai G."/>
        </authorList>
    </citation>
    <scope>NUCLEOTIDE SEQUENCE [LARGE SCALE GENOMIC DNA]</scope>
</reference>
<organismHost>
    <name type="scientific">Acheta domesticus</name>
    <name type="common">House cricket</name>
    <dbReference type="NCBI Taxonomy" id="6997"/>
</organismHost>
<accession>Q91G14</accession>
<protein>
    <submittedName>
        <fullName evidence="2">109R</fullName>
    </submittedName>
</protein>
<reference evidence="2 3" key="12">
    <citation type="journal article" date="1997" name="Virus Genes">
        <title>The DNA sequence of Chilo iridescent virus between the genome coordinates 0.101 and 0.391; similarities in coding strategy between insect and vertebrate iridoviruses.</title>
        <authorList>
            <person name="Bahr U."/>
            <person name="Tidona C.A."/>
            <person name="Darai G."/>
        </authorList>
    </citation>
    <scope>NUCLEOTIDE SEQUENCE [LARGE SCALE GENOMIC DNA]</scope>
</reference>
<organismHost>
    <name type="scientific">Spodoptera frugiperda</name>
    <name type="common">Fall armyworm</name>
    <dbReference type="NCBI Taxonomy" id="7108"/>
</organismHost>
<reference evidence="2 3" key="14">
    <citation type="journal article" date="1999" name="Virus Genes">
        <title>Identification of a gene cluster within the genome of Chilo iridescent virus encoding enzymes involved in viral DNA replication and processing.</title>
        <authorList>
            <person name="Muller K."/>
            <person name="Tidona C.A."/>
            <person name="Darai G."/>
        </authorList>
    </citation>
    <scope>NUCLEOTIDE SEQUENCE [LARGE SCALE GENOMIC DNA]</scope>
</reference>
<feature type="transmembrane region" description="Helical" evidence="1">
    <location>
        <begin position="15"/>
        <end position="35"/>
    </location>
</feature>
<keyword evidence="1" id="KW-1133">Transmembrane helix</keyword>
<reference evidence="2 3" key="3">
    <citation type="journal article" date="1987" name="Virology">
        <title>Molecular cloning and physical mapping of the genome of insect iridescent virus type 6: further evidence for circular permutation of the viral genome.</title>
        <authorList>
            <person name="Schnitzler P."/>
            <person name="Soltau J.B."/>
            <person name="Fischer M."/>
            <person name="Reisner H."/>
            <person name="Scholz J."/>
            <person name="Delius H."/>
            <person name="Darai G."/>
        </authorList>
    </citation>
    <scope>NUCLEOTIDE SEQUENCE [LARGE SCALE GENOMIC DNA]</scope>
</reference>
<keyword evidence="3" id="KW-1185">Reference proteome</keyword>
<reference evidence="2 3" key="10">
    <citation type="journal article" date="1994" name="Nucleic Acids Res.">
        <title>Identification of genes encoding zinc finger proteins, non-histone chromosomal HMG protein homologue, and a putative GTP phosphohydrolase in the genome of Chilo iridescent virus.</title>
        <authorList>
            <person name="Schnitzler P."/>
            <person name="Hug M."/>
            <person name="Handermann M."/>
            <person name="Janssen W."/>
            <person name="Koonin E.V."/>
            <person name="Delius H."/>
            <person name="Darai C."/>
        </authorList>
    </citation>
    <scope>NUCLEOTIDE SEQUENCE [LARGE SCALE GENOMIC DNA]</scope>
</reference>
<evidence type="ECO:0000313" key="2">
    <source>
        <dbReference type="EMBL" id="AAK82018.1"/>
    </source>
</evidence>
<reference evidence="2 3" key="7">
    <citation type="journal article" date="1993" name="J. Gen. Virol.">
        <title>Identification of the gene encoding the major capsid protein of insect iridescent virus type 6 by polymerase chain reaction.</title>
        <authorList>
            <person name="Stohwasser R."/>
            <person name="Raab K."/>
            <person name="Schnitzler P."/>
            <person name="Janssen W."/>
            <person name="Darai G."/>
        </authorList>
    </citation>
    <scope>NUCLEOTIDE SEQUENCE [LARGE SCALE GENOMIC DNA]</scope>
</reference>
<reference evidence="2 3" key="1">
    <citation type="journal article" date="1984" name="J. Virol.">
        <title>DNA analysis of insect iridescent virus 6: evidence for circular permutation and terminal redundancy.</title>
        <authorList>
            <person name="Delius H."/>
            <person name="Darai G."/>
            <person name="Fluegel R.M."/>
        </authorList>
    </citation>
    <scope>NUCLEOTIDE SEQUENCE [LARGE SCALE GENOMIC DNA]</scope>
</reference>
<organismHost>
    <name type="scientific">Gryllus campestris</name>
    <dbReference type="NCBI Taxonomy" id="58607"/>
</organismHost>
<reference evidence="2 3" key="13">
    <citation type="journal article" date="1998" name="Virus Genes">
        <title>Identification of a thymidylate synthase gene within the genome of Chilo iridescent virus.</title>
        <authorList>
            <person name="Muller K."/>
            <person name="Tidona C.A."/>
            <person name="Bahr U."/>
            <person name="Darai G."/>
        </authorList>
    </citation>
    <scope>NUCLEOTIDE SEQUENCE [LARGE SCALE GENOMIC DNA]</scope>
</reference>
<dbReference type="EMBL" id="AF303741">
    <property type="protein sequence ID" value="AAK82018.1"/>
    <property type="molecule type" value="Genomic_DNA"/>
</dbReference>
<evidence type="ECO:0000313" key="3">
    <source>
        <dbReference type="Proteomes" id="UP000001359"/>
    </source>
</evidence>
<evidence type="ECO:0000256" key="1">
    <source>
        <dbReference type="SAM" id="Phobius"/>
    </source>
</evidence>
<reference evidence="2 3" key="5">
    <citation type="journal article" date="1992" name="Virus Genes">
        <title>Identification and mapping of origins of DNA replication within the DNA sequences of the genome of insect iridescent virus type 6.</title>
        <authorList>
            <person name="Handermann M."/>
            <person name="Schnitzler P."/>
            <person name="Rosen-Wolff A."/>
            <person name="Raab K."/>
            <person name="Sonntag K.C."/>
            <person name="Darai G."/>
        </authorList>
    </citation>
    <scope>NUCLEOTIDE SEQUENCE [LARGE SCALE GENOMIC DNA]</scope>
</reference>
<organismHost>
    <name type="scientific">Chilo suppressalis</name>
    <name type="common">Asiatic rice borer moth</name>
    <dbReference type="NCBI Taxonomy" id="168631"/>
</organismHost>
<keyword evidence="1" id="KW-0812">Transmembrane</keyword>
<reference evidence="2 3" key="11">
    <citation type="journal article" date="1994" name="Virus Genes">
        <title>Chilo iridescent virus encodes a putative helicase belonging to a distinct family within the "DEAD/H" superfamily: implications for the evolution of large DNA viruses.</title>
        <authorList>
            <person name="Sonntag K.C."/>
            <person name="Schnitzler P."/>
            <person name="Koonin E.V."/>
            <person name="Darai G."/>
        </authorList>
    </citation>
    <scope>NUCLEOTIDE SEQUENCE [LARGE SCALE GENOMIC DNA]</scope>
</reference>
<sequence length="44" mass="5593">MISNFQYYFMDLKTILKLINERIALFYIYFISYTYRMCVFKQRC</sequence>
<proteinExistence type="predicted"/>
<keyword evidence="1" id="KW-0472">Membrane</keyword>
<reference evidence="2 3" key="4">
    <citation type="journal article" date="1988" name="Virology">
        <title>Identification and characterization of the repetitive DNA element in the genome of insect iridescent virus type 6.</title>
        <authorList>
            <person name="Fischer M."/>
            <person name="Schnitzler P."/>
            <person name="Delius H."/>
            <person name="Darai G."/>
        </authorList>
    </citation>
    <scope>NUCLEOTIDE SEQUENCE [LARGE SCALE GENOMIC DNA]</scope>
</reference>
<reference evidence="2 3" key="2">
    <citation type="journal article" date="1986" name="Med. Microbiol. Immunol.">
        <title>Insect iridescent virus type 6 induced toxic degenerative hepatitis in mice.</title>
        <authorList>
            <person name="Lorbacher de Ruiz H."/>
            <person name="Gelderblom H."/>
            <person name="Hofmann W."/>
            <person name="Darai G."/>
        </authorList>
    </citation>
    <scope>NUCLEOTIDE SEQUENCE [LARGE SCALE GENOMIC DNA]</scope>
</reference>